<evidence type="ECO:0000313" key="3">
    <source>
        <dbReference type="Proteomes" id="UP000291020"/>
    </source>
</evidence>
<proteinExistence type="predicted"/>
<keyword evidence="3" id="KW-1185">Reference proteome</keyword>
<reference evidence="3" key="1">
    <citation type="journal article" date="2017" name="PLoS ONE">
        <title>The Agassiz's desert tortoise genome provides a resource for the conservation of a threatened species.</title>
        <authorList>
            <person name="Tollis M."/>
            <person name="DeNardo D.F."/>
            <person name="Cornelius J.A."/>
            <person name="Dolby G.A."/>
            <person name="Edwards T."/>
            <person name="Henen B.T."/>
            <person name="Karl A.E."/>
            <person name="Murphy R.W."/>
            <person name="Kusumi K."/>
        </authorList>
    </citation>
    <scope>NUCLEOTIDE SEQUENCE [LARGE SCALE GENOMIC DNA]</scope>
</reference>
<keyword evidence="1" id="KW-0732">Signal</keyword>
<dbReference type="Proteomes" id="UP000291020">
    <property type="component" value="Unassembled WGS sequence"/>
</dbReference>
<protein>
    <submittedName>
        <fullName evidence="2">Uncharacterized protein</fullName>
    </submittedName>
</protein>
<organism evidence="2 3">
    <name type="scientific">Gopherus agassizii</name>
    <name type="common">Agassiz's desert tortoise</name>
    <dbReference type="NCBI Taxonomy" id="38772"/>
    <lineage>
        <taxon>Eukaryota</taxon>
        <taxon>Metazoa</taxon>
        <taxon>Chordata</taxon>
        <taxon>Craniata</taxon>
        <taxon>Vertebrata</taxon>
        <taxon>Euteleostomi</taxon>
        <taxon>Archelosauria</taxon>
        <taxon>Testudinata</taxon>
        <taxon>Testudines</taxon>
        <taxon>Cryptodira</taxon>
        <taxon>Durocryptodira</taxon>
        <taxon>Testudinoidea</taxon>
        <taxon>Testudinidae</taxon>
        <taxon>Gopherus</taxon>
    </lineage>
</organism>
<sequence length="131" mass="14943">MSCLFWWPCLETFVISCQVCARTKMPHQKPCGLLQLLNTSSQPWESIFFNFMVELAESSGFTTILTAVDCFSKNCLLFGSYCVLGNRTLCSFFVNKQDYIKEIPESITNFSSQLKQPTRLQISGNSLSIKW</sequence>
<reference evidence="2" key="3">
    <citation type="submission" date="2025-09" db="UniProtKB">
        <authorList>
            <consortium name="Ensembl"/>
        </authorList>
    </citation>
    <scope>IDENTIFICATION</scope>
</reference>
<feature type="chain" id="PRO_5019201662" evidence="1">
    <location>
        <begin position="17"/>
        <end position="131"/>
    </location>
</feature>
<name>A0A452GH06_9SAUR</name>
<reference evidence="2" key="2">
    <citation type="submission" date="2025-08" db="UniProtKB">
        <authorList>
            <consortium name="Ensembl"/>
        </authorList>
    </citation>
    <scope>IDENTIFICATION</scope>
</reference>
<dbReference type="Ensembl" id="ENSGAGT00000000970.1">
    <property type="protein sequence ID" value="ENSGAGP00000000853.1"/>
    <property type="gene ID" value="ENSGAGG00000000716.1"/>
</dbReference>
<evidence type="ECO:0000313" key="2">
    <source>
        <dbReference type="Ensembl" id="ENSGAGP00000000853.1"/>
    </source>
</evidence>
<accession>A0A452GH06</accession>
<evidence type="ECO:0000256" key="1">
    <source>
        <dbReference type="SAM" id="SignalP"/>
    </source>
</evidence>
<dbReference type="STRING" id="38772.ENSGAGP00000000853"/>
<feature type="signal peptide" evidence="1">
    <location>
        <begin position="1"/>
        <end position="16"/>
    </location>
</feature>
<dbReference type="AlphaFoldDB" id="A0A452GH06"/>